<sequence length="513" mass="60484">MQDRDINMGDFNGQIGQGGSTQFNQFEIVSNQNSGLISMEINQQQIYYSDSTSINFSNYVCKQQNSQSQEFGKGNSQYLYGDCLNFVEVGVVSQKQINENLESQQSNQIPQQANETSQTNQVPQTQIVIPQKTNYTSQIDQKDMKLYERYYENEICPHLLPMKEYFLQTDDPNNKVQEYISNQQEVEISKEELQELYDAQSQEFKMKIAQFSENKLMQNLSFTQKIYGKQQKSIRINKIQDKIDQTLKLCQQFTNRRYSQIVLSFQLLDNFEDCQEFLQNLDLPQEKPILRKLNQLIGNEQKDIENGIINELQKSDQKIIDFFKNDRSLQIKDYSLNQILLKIIEENNYMYDIKKLDKQNQEKSKSSFAENRNKISEINNQKENLIQQYQTGQIDEKEFNKQLENKQIEKQELNKTGKRLFLELMIIENGSCQIDFHDYIISEIENILDDVFDKIEAYKISLKLQQIKLQIIIGEGLNSKNYEHIINPMIQHYIQQYLQQKIEIKEGKIDVIV</sequence>
<protein>
    <submittedName>
        <fullName evidence="3">Uncharacterized protein</fullName>
    </submittedName>
</protein>
<gene>
    <name evidence="3" type="ORF">PSON_ATCC_30995.1.T0800135</name>
</gene>
<feature type="coiled-coil region" evidence="1">
    <location>
        <begin position="176"/>
        <end position="203"/>
    </location>
</feature>
<dbReference type="Proteomes" id="UP000692954">
    <property type="component" value="Unassembled WGS sequence"/>
</dbReference>
<accession>A0A8S1PKJ8</accession>
<evidence type="ECO:0000313" key="3">
    <source>
        <dbReference type="EMBL" id="CAD8103519.1"/>
    </source>
</evidence>
<dbReference type="AlphaFoldDB" id="A0A8S1PKJ8"/>
<evidence type="ECO:0000256" key="1">
    <source>
        <dbReference type="SAM" id="Coils"/>
    </source>
</evidence>
<feature type="region of interest" description="Disordered" evidence="2">
    <location>
        <begin position="102"/>
        <end position="122"/>
    </location>
</feature>
<comment type="caution">
    <text evidence="3">The sequence shown here is derived from an EMBL/GenBank/DDBJ whole genome shotgun (WGS) entry which is preliminary data.</text>
</comment>
<dbReference type="OrthoDB" id="3231855at2759"/>
<evidence type="ECO:0000256" key="2">
    <source>
        <dbReference type="SAM" id="MobiDB-lite"/>
    </source>
</evidence>
<keyword evidence="4" id="KW-1185">Reference proteome</keyword>
<dbReference type="EMBL" id="CAJJDN010000080">
    <property type="protein sequence ID" value="CAD8103519.1"/>
    <property type="molecule type" value="Genomic_DNA"/>
</dbReference>
<keyword evidence="1" id="KW-0175">Coiled coil</keyword>
<feature type="coiled-coil region" evidence="1">
    <location>
        <begin position="368"/>
        <end position="416"/>
    </location>
</feature>
<organism evidence="3 4">
    <name type="scientific">Paramecium sonneborni</name>
    <dbReference type="NCBI Taxonomy" id="65129"/>
    <lineage>
        <taxon>Eukaryota</taxon>
        <taxon>Sar</taxon>
        <taxon>Alveolata</taxon>
        <taxon>Ciliophora</taxon>
        <taxon>Intramacronucleata</taxon>
        <taxon>Oligohymenophorea</taxon>
        <taxon>Peniculida</taxon>
        <taxon>Parameciidae</taxon>
        <taxon>Paramecium</taxon>
    </lineage>
</organism>
<name>A0A8S1PKJ8_9CILI</name>
<proteinExistence type="predicted"/>
<evidence type="ECO:0000313" key="4">
    <source>
        <dbReference type="Proteomes" id="UP000692954"/>
    </source>
</evidence>
<reference evidence="3" key="1">
    <citation type="submission" date="2021-01" db="EMBL/GenBank/DDBJ databases">
        <authorList>
            <consortium name="Genoscope - CEA"/>
            <person name="William W."/>
        </authorList>
    </citation>
    <scope>NUCLEOTIDE SEQUENCE</scope>
</reference>